<dbReference type="Gramene" id="KOM48318">
    <property type="protein sequence ID" value="KOM48318"/>
    <property type="gene ID" value="LR48_Vigan07g202200"/>
</dbReference>
<sequence>MERVTKYLHNLSVFAVRSCSQGLLFASSVSSPFLTHQWSPRPVIVAPSLEIYEAFRAHSLIYKAKSDSLLLTLSSAPPVASILVHSQLSLSFTAAGSCSLTVFIAWALADEDRSSYFLTHRVRSLFIDVYEGAANEGGRGPSIWDTFTHKYPASSTPSPCGSRGLFSGCPCLAVGSYAAAVFSSQLTCAALDVM</sequence>
<proteinExistence type="predicted"/>
<gene>
    <name evidence="1" type="ORF">LR48_Vigan07g202200</name>
</gene>
<name>A0A0L9UZW5_PHAAN</name>
<dbReference type="AlphaFoldDB" id="A0A0L9UZW5"/>
<evidence type="ECO:0000313" key="1">
    <source>
        <dbReference type="EMBL" id="KOM48318.1"/>
    </source>
</evidence>
<protein>
    <submittedName>
        <fullName evidence="1">Uncharacterized protein</fullName>
    </submittedName>
</protein>
<reference evidence="2" key="1">
    <citation type="journal article" date="2015" name="Proc. Natl. Acad. Sci. U.S.A.">
        <title>Genome sequencing of adzuki bean (Vigna angularis) provides insight into high starch and low fat accumulation and domestication.</title>
        <authorList>
            <person name="Yang K."/>
            <person name="Tian Z."/>
            <person name="Chen C."/>
            <person name="Luo L."/>
            <person name="Zhao B."/>
            <person name="Wang Z."/>
            <person name="Yu L."/>
            <person name="Li Y."/>
            <person name="Sun Y."/>
            <person name="Li W."/>
            <person name="Chen Y."/>
            <person name="Li Y."/>
            <person name="Zhang Y."/>
            <person name="Ai D."/>
            <person name="Zhao J."/>
            <person name="Shang C."/>
            <person name="Ma Y."/>
            <person name="Wu B."/>
            <person name="Wang M."/>
            <person name="Gao L."/>
            <person name="Sun D."/>
            <person name="Zhang P."/>
            <person name="Guo F."/>
            <person name="Wang W."/>
            <person name="Li Y."/>
            <person name="Wang J."/>
            <person name="Varshney R.K."/>
            <person name="Wang J."/>
            <person name="Ling H.Q."/>
            <person name="Wan P."/>
        </authorList>
    </citation>
    <scope>NUCLEOTIDE SEQUENCE</scope>
    <source>
        <strain evidence="2">cv. Jingnong 6</strain>
    </source>
</reference>
<evidence type="ECO:0000313" key="2">
    <source>
        <dbReference type="Proteomes" id="UP000053144"/>
    </source>
</evidence>
<dbReference type="Proteomes" id="UP000053144">
    <property type="component" value="Chromosome 7"/>
</dbReference>
<dbReference type="EMBL" id="CM003377">
    <property type="protein sequence ID" value="KOM48318.1"/>
    <property type="molecule type" value="Genomic_DNA"/>
</dbReference>
<organism evidence="1 2">
    <name type="scientific">Phaseolus angularis</name>
    <name type="common">Azuki bean</name>
    <name type="synonym">Vigna angularis</name>
    <dbReference type="NCBI Taxonomy" id="3914"/>
    <lineage>
        <taxon>Eukaryota</taxon>
        <taxon>Viridiplantae</taxon>
        <taxon>Streptophyta</taxon>
        <taxon>Embryophyta</taxon>
        <taxon>Tracheophyta</taxon>
        <taxon>Spermatophyta</taxon>
        <taxon>Magnoliopsida</taxon>
        <taxon>eudicotyledons</taxon>
        <taxon>Gunneridae</taxon>
        <taxon>Pentapetalae</taxon>
        <taxon>rosids</taxon>
        <taxon>fabids</taxon>
        <taxon>Fabales</taxon>
        <taxon>Fabaceae</taxon>
        <taxon>Papilionoideae</taxon>
        <taxon>50 kb inversion clade</taxon>
        <taxon>NPAAA clade</taxon>
        <taxon>indigoferoid/millettioid clade</taxon>
        <taxon>Phaseoleae</taxon>
        <taxon>Vigna</taxon>
    </lineage>
</organism>
<accession>A0A0L9UZW5</accession>